<evidence type="ECO:0000256" key="1">
    <source>
        <dbReference type="PROSITE-ProRule" id="PRU00110"/>
    </source>
</evidence>
<dbReference type="STRING" id="1189621.A3SI_09637"/>
<reference evidence="3 4" key="1">
    <citation type="submission" date="2012-05" db="EMBL/GenBank/DDBJ databases">
        <title>Genome sequence of Nitritalea halalkaliphila LW7.</title>
        <authorList>
            <person name="Jangir P.K."/>
            <person name="Singh A."/>
            <person name="Shivaji S."/>
            <person name="Sharma R."/>
        </authorList>
    </citation>
    <scope>NUCLEOTIDE SEQUENCE [LARGE SCALE GENOMIC DNA]</scope>
    <source>
        <strain evidence="3 4">LW7</strain>
    </source>
</reference>
<dbReference type="InterPro" id="IPR008207">
    <property type="entry name" value="Sig_transdc_His_kin_Hpt_dom"/>
</dbReference>
<dbReference type="EMBL" id="AJYA01000020">
    <property type="protein sequence ID" value="EIM76453.1"/>
    <property type="molecule type" value="Genomic_DNA"/>
</dbReference>
<accession>I5C3Q1</accession>
<feature type="domain" description="HPt" evidence="2">
    <location>
        <begin position="15"/>
        <end position="117"/>
    </location>
</feature>
<feature type="modified residue" description="Phosphohistidine" evidence="1">
    <location>
        <position position="54"/>
    </location>
</feature>
<evidence type="ECO:0000313" key="4">
    <source>
        <dbReference type="Proteomes" id="UP000005551"/>
    </source>
</evidence>
<sequence>MHVDLTQLDALAAGDASFKGQLLEALLSALEELRQHYAQGAEAQDAEQIRLIRHKLKPTVEMFGVRSLQQLLQEGKELYEQEGFGLAFRLHAEKLVQESQAVTVEVEGLIQRFQEES</sequence>
<dbReference type="InterPro" id="IPR036641">
    <property type="entry name" value="HPT_dom_sf"/>
</dbReference>
<dbReference type="PROSITE" id="PS50894">
    <property type="entry name" value="HPT"/>
    <property type="match status" value="1"/>
</dbReference>
<organism evidence="3 4">
    <name type="scientific">Nitritalea halalkaliphila LW7</name>
    <dbReference type="NCBI Taxonomy" id="1189621"/>
    <lineage>
        <taxon>Bacteria</taxon>
        <taxon>Pseudomonadati</taxon>
        <taxon>Bacteroidota</taxon>
        <taxon>Cytophagia</taxon>
        <taxon>Cytophagales</taxon>
        <taxon>Cyclobacteriaceae</taxon>
        <taxon>Nitritalea</taxon>
    </lineage>
</organism>
<evidence type="ECO:0000313" key="3">
    <source>
        <dbReference type="EMBL" id="EIM76453.1"/>
    </source>
</evidence>
<dbReference type="OrthoDB" id="7478530at2"/>
<keyword evidence="4" id="KW-1185">Reference proteome</keyword>
<dbReference type="GO" id="GO:0004672">
    <property type="term" value="F:protein kinase activity"/>
    <property type="evidence" value="ECO:0007669"/>
    <property type="project" value="UniProtKB-ARBA"/>
</dbReference>
<comment type="caution">
    <text evidence="3">The sequence shown here is derived from an EMBL/GenBank/DDBJ whole genome shotgun (WGS) entry which is preliminary data.</text>
</comment>
<dbReference type="SUPFAM" id="SSF47226">
    <property type="entry name" value="Histidine-containing phosphotransfer domain, HPT domain"/>
    <property type="match status" value="1"/>
</dbReference>
<proteinExistence type="predicted"/>
<dbReference type="Gene3D" id="1.20.120.160">
    <property type="entry name" value="HPT domain"/>
    <property type="match status" value="1"/>
</dbReference>
<keyword evidence="1" id="KW-0597">Phosphoprotein</keyword>
<dbReference type="RefSeq" id="WP_009054911.1">
    <property type="nucleotide sequence ID" value="NZ_AJYA01000020.1"/>
</dbReference>
<gene>
    <name evidence="3" type="ORF">A3SI_09637</name>
</gene>
<name>I5C3Q1_9BACT</name>
<protein>
    <recommendedName>
        <fullName evidence="2">HPt domain-containing protein</fullName>
    </recommendedName>
</protein>
<dbReference type="Proteomes" id="UP000005551">
    <property type="component" value="Unassembled WGS sequence"/>
</dbReference>
<evidence type="ECO:0000259" key="2">
    <source>
        <dbReference type="PROSITE" id="PS50894"/>
    </source>
</evidence>
<dbReference type="AlphaFoldDB" id="I5C3Q1"/>
<dbReference type="GO" id="GO:0000160">
    <property type="term" value="P:phosphorelay signal transduction system"/>
    <property type="evidence" value="ECO:0007669"/>
    <property type="project" value="InterPro"/>
</dbReference>